<sequence length="135" mass="15416">MYESNTKKRERAMKNNIITCVWIVAVFLGGLLIIQNVNLNRIGADVFYTQIQGPGKELTNRIGNGETLVRYEYELPAVDKNGTQTTLKFTADKQLREKAYLSLYVKEGKGVTSYQEVAKEKLPEKVAEKLQERKE</sequence>
<evidence type="ECO:0008006" key="4">
    <source>
        <dbReference type="Google" id="ProtNLM"/>
    </source>
</evidence>
<evidence type="ECO:0000313" key="2">
    <source>
        <dbReference type="EMBL" id="GED67985.1"/>
    </source>
</evidence>
<protein>
    <recommendedName>
        <fullName evidence="4">YxeA family protein</fullName>
    </recommendedName>
</protein>
<gene>
    <name evidence="2" type="ORF">BRE01_16870</name>
</gene>
<organism evidence="2 3">
    <name type="scientific">Brevibacillus reuszeri</name>
    <dbReference type="NCBI Taxonomy" id="54915"/>
    <lineage>
        <taxon>Bacteria</taxon>
        <taxon>Bacillati</taxon>
        <taxon>Bacillota</taxon>
        <taxon>Bacilli</taxon>
        <taxon>Bacillales</taxon>
        <taxon>Paenibacillaceae</taxon>
        <taxon>Brevibacillus</taxon>
    </lineage>
</organism>
<dbReference type="EMBL" id="BJON01000006">
    <property type="protein sequence ID" value="GED67985.1"/>
    <property type="molecule type" value="Genomic_DNA"/>
</dbReference>
<feature type="transmembrane region" description="Helical" evidence="1">
    <location>
        <begin position="12"/>
        <end position="34"/>
    </location>
</feature>
<dbReference type="SUPFAM" id="SSF159121">
    <property type="entry name" value="BC4932-like"/>
    <property type="match status" value="1"/>
</dbReference>
<dbReference type="Pfam" id="PF06486">
    <property type="entry name" value="DUF1093"/>
    <property type="match status" value="1"/>
</dbReference>
<dbReference type="InterPro" id="IPR006542">
    <property type="entry name" value="DUF1093"/>
</dbReference>
<proteinExistence type="predicted"/>
<dbReference type="Proteomes" id="UP000319578">
    <property type="component" value="Unassembled WGS sequence"/>
</dbReference>
<comment type="caution">
    <text evidence="2">The sequence shown here is derived from an EMBL/GenBank/DDBJ whole genome shotgun (WGS) entry which is preliminary data.</text>
</comment>
<keyword evidence="1" id="KW-0472">Membrane</keyword>
<dbReference type="InterPro" id="IPR036166">
    <property type="entry name" value="YxeA-like_sf"/>
</dbReference>
<reference evidence="2 3" key="1">
    <citation type="submission" date="2019-06" db="EMBL/GenBank/DDBJ databases">
        <title>Whole genome shotgun sequence of Brevibacillus reuszeri NBRC 15719.</title>
        <authorList>
            <person name="Hosoyama A."/>
            <person name="Uohara A."/>
            <person name="Ohji S."/>
            <person name="Ichikawa N."/>
        </authorList>
    </citation>
    <scope>NUCLEOTIDE SEQUENCE [LARGE SCALE GENOMIC DNA]</scope>
    <source>
        <strain evidence="2 3">NBRC 15719</strain>
    </source>
</reference>
<dbReference type="PANTHER" id="PTHR36433">
    <property type="entry name" value="HYPOTHETICAL CYTOSOLIC PROTEIN"/>
    <property type="match status" value="1"/>
</dbReference>
<keyword evidence="3" id="KW-1185">Reference proteome</keyword>
<evidence type="ECO:0000256" key="1">
    <source>
        <dbReference type="SAM" id="Phobius"/>
    </source>
</evidence>
<dbReference type="PANTHER" id="PTHR36433:SF2">
    <property type="entry name" value="YXEA FAMILY PROTEIN"/>
    <property type="match status" value="1"/>
</dbReference>
<evidence type="ECO:0000313" key="3">
    <source>
        <dbReference type="Proteomes" id="UP000319578"/>
    </source>
</evidence>
<keyword evidence="1" id="KW-0812">Transmembrane</keyword>
<dbReference type="Gene3D" id="2.40.50.480">
    <property type="match status" value="1"/>
</dbReference>
<dbReference type="NCBIfam" id="TIGR01655">
    <property type="entry name" value="yxeA_fam"/>
    <property type="match status" value="1"/>
</dbReference>
<accession>A0ABQ0TJD8</accession>
<name>A0ABQ0TJD8_9BACL</name>
<keyword evidence="1" id="KW-1133">Transmembrane helix</keyword>